<dbReference type="RefSeq" id="WP_310361371.1">
    <property type="nucleotide sequence ID" value="NZ_JAVDYB010000001.1"/>
</dbReference>
<dbReference type="InterPro" id="IPR043132">
    <property type="entry name" value="BCAT-like_C"/>
</dbReference>
<evidence type="ECO:0000256" key="15">
    <source>
        <dbReference type="RuleBase" id="RU004106"/>
    </source>
</evidence>
<evidence type="ECO:0000256" key="4">
    <source>
        <dbReference type="ARBA" id="ARBA00005072"/>
    </source>
</evidence>
<dbReference type="SUPFAM" id="SSF56752">
    <property type="entry name" value="D-aminoacid aminotransferase-like PLP-dependent enzymes"/>
    <property type="match status" value="1"/>
</dbReference>
<comment type="caution">
    <text evidence="18">The sequence shown here is derived from an EMBL/GenBank/DDBJ whole genome shotgun (WGS) entry which is preliminary data.</text>
</comment>
<feature type="modified residue" description="N6-(pyridoxal phosphate)lysine" evidence="14">
    <location>
        <position position="204"/>
    </location>
</feature>
<keyword evidence="19" id="KW-1185">Reference proteome</keyword>
<dbReference type="InterPro" id="IPR005786">
    <property type="entry name" value="B_amino_transII"/>
</dbReference>
<evidence type="ECO:0000256" key="16">
    <source>
        <dbReference type="RuleBase" id="RU004516"/>
    </source>
</evidence>
<dbReference type="EMBL" id="JAVDYB010000001">
    <property type="protein sequence ID" value="MDR7273239.1"/>
    <property type="molecule type" value="Genomic_DNA"/>
</dbReference>
<evidence type="ECO:0000256" key="6">
    <source>
        <dbReference type="ARBA" id="ARBA00022576"/>
    </source>
</evidence>
<dbReference type="Proteomes" id="UP001183643">
    <property type="component" value="Unassembled WGS sequence"/>
</dbReference>
<dbReference type="PROSITE" id="PS00770">
    <property type="entry name" value="AA_TRANSFER_CLASS_4"/>
    <property type="match status" value="1"/>
</dbReference>
<evidence type="ECO:0000256" key="12">
    <source>
        <dbReference type="ARBA" id="ARBA00048798"/>
    </source>
</evidence>
<name>A0AAE4C7Z1_9ACTN</name>
<dbReference type="InterPro" id="IPR001544">
    <property type="entry name" value="Aminotrans_IV"/>
</dbReference>
<comment type="pathway">
    <text evidence="3">Amino-acid biosynthesis; L-valine biosynthesis; L-valine from pyruvate: step 4/4.</text>
</comment>
<proteinExistence type="inferred from homology"/>
<keyword evidence="8 17" id="KW-0808">Transferase</keyword>
<dbReference type="PANTHER" id="PTHR11825:SF44">
    <property type="entry name" value="BRANCHED-CHAIN-AMINO-ACID AMINOTRANSFERASE"/>
    <property type="match status" value="1"/>
</dbReference>
<dbReference type="PIRSF" id="PIRSF006468">
    <property type="entry name" value="BCAT1"/>
    <property type="match status" value="1"/>
</dbReference>
<keyword evidence="7 17" id="KW-0028">Amino-acid biosynthesis</keyword>
<reference evidence="18" key="1">
    <citation type="submission" date="2023-07" db="EMBL/GenBank/DDBJ databases">
        <title>Sequencing the genomes of 1000 actinobacteria strains.</title>
        <authorList>
            <person name="Klenk H.-P."/>
        </authorList>
    </citation>
    <scope>NUCLEOTIDE SEQUENCE</scope>
    <source>
        <strain evidence="18">DSM 44707</strain>
    </source>
</reference>
<evidence type="ECO:0000256" key="3">
    <source>
        <dbReference type="ARBA" id="ARBA00004931"/>
    </source>
</evidence>
<dbReference type="InterPro" id="IPR036038">
    <property type="entry name" value="Aminotransferase-like"/>
</dbReference>
<evidence type="ECO:0000256" key="5">
    <source>
        <dbReference type="ARBA" id="ARBA00009320"/>
    </source>
</evidence>
<evidence type="ECO:0000256" key="2">
    <source>
        <dbReference type="ARBA" id="ARBA00004824"/>
    </source>
</evidence>
<evidence type="ECO:0000256" key="10">
    <source>
        <dbReference type="ARBA" id="ARBA00023304"/>
    </source>
</evidence>
<comment type="pathway">
    <text evidence="4">Amino-acid biosynthesis; L-leucine biosynthesis; L-leucine from 3-methyl-2-oxobutanoate: step 4/4.</text>
</comment>
<evidence type="ECO:0000256" key="7">
    <source>
        <dbReference type="ARBA" id="ARBA00022605"/>
    </source>
</evidence>
<comment type="catalytic activity">
    <reaction evidence="13 17">
        <text>L-leucine + 2-oxoglutarate = 4-methyl-2-oxopentanoate + L-glutamate</text>
        <dbReference type="Rhea" id="RHEA:18321"/>
        <dbReference type="ChEBI" id="CHEBI:16810"/>
        <dbReference type="ChEBI" id="CHEBI:17865"/>
        <dbReference type="ChEBI" id="CHEBI:29985"/>
        <dbReference type="ChEBI" id="CHEBI:57427"/>
        <dbReference type="EC" id="2.6.1.42"/>
    </reaction>
</comment>
<evidence type="ECO:0000256" key="13">
    <source>
        <dbReference type="ARBA" id="ARBA00049229"/>
    </source>
</evidence>
<dbReference type="EC" id="2.6.1.42" evidence="17"/>
<dbReference type="Gene3D" id="3.20.10.10">
    <property type="entry name" value="D-amino Acid Aminotransferase, subunit A, domain 2"/>
    <property type="match status" value="1"/>
</dbReference>
<sequence length="365" mass="39240">MSGGDKLDFEIRPNPAPVAAADRAALLANPGFGRIFTDHMVTVRYAEGKGWYDARVEARAPIPMDPASAVLHYAQEIFEGLKAYTTADGGVSMFRPDANARRFNLSADRMSMPALPEAAFLDSLRELVTIDRDWIPTDADGSLYLRPFMYASEVFLGVRPAREYLYLVIASPVGAYFSGGIKPVTVWVSPDYTRAAPGGTGAAKCGGNYAASLAAQAEAIEAGCDQVVFLDAVEQKYVDELGGMNIFFVLDDGTLVTPPLTGTILPGITRESVITLAREAGHEVVERPISFDEWRSGAESGRIREAFACGTAAVITPIGTARFPAGEFTIGGGDSGDITMSLRRQLVDIQRGSIPDTHGWIHKIL</sequence>
<comment type="cofactor">
    <cofactor evidence="1 16">
        <name>pyridoxal 5'-phosphate</name>
        <dbReference type="ChEBI" id="CHEBI:597326"/>
    </cofactor>
</comment>
<dbReference type="InterPro" id="IPR043131">
    <property type="entry name" value="BCAT-like_N"/>
</dbReference>
<evidence type="ECO:0000256" key="17">
    <source>
        <dbReference type="RuleBase" id="RU004517"/>
    </source>
</evidence>
<comment type="catalytic activity">
    <reaction evidence="11 17">
        <text>L-valine + 2-oxoglutarate = 3-methyl-2-oxobutanoate + L-glutamate</text>
        <dbReference type="Rhea" id="RHEA:24813"/>
        <dbReference type="ChEBI" id="CHEBI:11851"/>
        <dbReference type="ChEBI" id="CHEBI:16810"/>
        <dbReference type="ChEBI" id="CHEBI:29985"/>
        <dbReference type="ChEBI" id="CHEBI:57762"/>
        <dbReference type="EC" id="2.6.1.42"/>
    </reaction>
</comment>
<evidence type="ECO:0000256" key="9">
    <source>
        <dbReference type="ARBA" id="ARBA00022898"/>
    </source>
</evidence>
<evidence type="ECO:0000256" key="8">
    <source>
        <dbReference type="ARBA" id="ARBA00022679"/>
    </source>
</evidence>
<dbReference type="GO" id="GO:0008652">
    <property type="term" value="P:amino acid biosynthetic process"/>
    <property type="evidence" value="ECO:0007669"/>
    <property type="project" value="UniProtKB-KW"/>
</dbReference>
<protein>
    <recommendedName>
        <fullName evidence="17">Branched-chain-amino-acid aminotransferase</fullName>
        <ecNumber evidence="17">2.6.1.42</ecNumber>
    </recommendedName>
</protein>
<organism evidence="18 19">
    <name type="scientific">Catenuloplanes atrovinosus</name>
    <dbReference type="NCBI Taxonomy" id="137266"/>
    <lineage>
        <taxon>Bacteria</taxon>
        <taxon>Bacillati</taxon>
        <taxon>Actinomycetota</taxon>
        <taxon>Actinomycetes</taxon>
        <taxon>Micromonosporales</taxon>
        <taxon>Micromonosporaceae</taxon>
        <taxon>Catenuloplanes</taxon>
    </lineage>
</organism>
<evidence type="ECO:0000256" key="1">
    <source>
        <dbReference type="ARBA" id="ARBA00001933"/>
    </source>
</evidence>
<evidence type="ECO:0000313" key="18">
    <source>
        <dbReference type="EMBL" id="MDR7273239.1"/>
    </source>
</evidence>
<dbReference type="AlphaFoldDB" id="A0AAE4C7Z1"/>
<accession>A0AAE4C7Z1</accession>
<evidence type="ECO:0000256" key="11">
    <source>
        <dbReference type="ARBA" id="ARBA00048212"/>
    </source>
</evidence>
<dbReference type="NCBIfam" id="TIGR01123">
    <property type="entry name" value="ilvE_II"/>
    <property type="match status" value="1"/>
</dbReference>
<dbReference type="InterPro" id="IPR033939">
    <property type="entry name" value="BCAT_family"/>
</dbReference>
<evidence type="ECO:0000256" key="14">
    <source>
        <dbReference type="PIRSR" id="PIRSR006468-1"/>
    </source>
</evidence>
<keyword evidence="10 17" id="KW-0100">Branched-chain amino acid biosynthesis</keyword>
<evidence type="ECO:0000313" key="19">
    <source>
        <dbReference type="Proteomes" id="UP001183643"/>
    </source>
</evidence>
<dbReference type="GO" id="GO:0004084">
    <property type="term" value="F:branched-chain-amino-acid transaminase activity"/>
    <property type="evidence" value="ECO:0007669"/>
    <property type="project" value="UniProtKB-EC"/>
</dbReference>
<dbReference type="CDD" id="cd01557">
    <property type="entry name" value="BCAT_beta_family"/>
    <property type="match status" value="1"/>
</dbReference>
<dbReference type="Pfam" id="PF01063">
    <property type="entry name" value="Aminotran_4"/>
    <property type="match status" value="1"/>
</dbReference>
<comment type="pathway">
    <text evidence="2">Amino-acid biosynthesis; L-isoleucine biosynthesis; L-isoleucine from 2-oxobutanoate: step 4/4.</text>
</comment>
<keyword evidence="6 17" id="KW-0032">Aminotransferase</keyword>
<dbReference type="PANTHER" id="PTHR11825">
    <property type="entry name" value="SUBGROUP IIII AMINOTRANSFERASE"/>
    <property type="match status" value="1"/>
</dbReference>
<comment type="similarity">
    <text evidence="5 15">Belongs to the class-IV pyridoxal-phosphate-dependent aminotransferase family.</text>
</comment>
<keyword evidence="9 16" id="KW-0663">Pyridoxal phosphate</keyword>
<dbReference type="Gene3D" id="3.30.470.10">
    <property type="match status" value="1"/>
</dbReference>
<dbReference type="NCBIfam" id="NF009897">
    <property type="entry name" value="PRK13357.1"/>
    <property type="match status" value="1"/>
</dbReference>
<dbReference type="InterPro" id="IPR018300">
    <property type="entry name" value="Aminotrans_IV_CS"/>
</dbReference>
<gene>
    <name evidence="18" type="ORF">J2S41_000017</name>
</gene>
<dbReference type="GO" id="GO:0009082">
    <property type="term" value="P:branched-chain amino acid biosynthetic process"/>
    <property type="evidence" value="ECO:0007669"/>
    <property type="project" value="UniProtKB-KW"/>
</dbReference>
<comment type="catalytic activity">
    <reaction evidence="12 17">
        <text>L-isoleucine + 2-oxoglutarate = (S)-3-methyl-2-oxopentanoate + L-glutamate</text>
        <dbReference type="Rhea" id="RHEA:24801"/>
        <dbReference type="ChEBI" id="CHEBI:16810"/>
        <dbReference type="ChEBI" id="CHEBI:29985"/>
        <dbReference type="ChEBI" id="CHEBI:35146"/>
        <dbReference type="ChEBI" id="CHEBI:58045"/>
        <dbReference type="EC" id="2.6.1.42"/>
    </reaction>
</comment>